<feature type="region of interest" description="Disordered" evidence="1">
    <location>
        <begin position="1"/>
        <end position="73"/>
    </location>
</feature>
<name>A0A829PUJ6_9MYCO</name>
<accession>A0A829PUJ6</accession>
<protein>
    <submittedName>
        <fullName evidence="5">Septum formation family protein</fullName>
    </submittedName>
</protein>
<evidence type="ECO:0000256" key="2">
    <source>
        <dbReference type="SAM" id="Phobius"/>
    </source>
</evidence>
<keyword evidence="2" id="KW-0812">Transmembrane</keyword>
<feature type="transmembrane region" description="Helical" evidence="2">
    <location>
        <begin position="141"/>
        <end position="165"/>
    </location>
</feature>
<keyword evidence="2" id="KW-1133">Transmembrane helix</keyword>
<dbReference type="Proteomes" id="UP000019854">
    <property type="component" value="Unassembled WGS sequence"/>
</dbReference>
<feature type="domain" description="Septum formation-related" evidence="4">
    <location>
        <begin position="187"/>
        <end position="282"/>
    </location>
</feature>
<gene>
    <name evidence="5" type="ORF">L829_4473</name>
</gene>
<evidence type="ECO:0000256" key="1">
    <source>
        <dbReference type="SAM" id="MobiDB-lite"/>
    </source>
</evidence>
<dbReference type="Pfam" id="PF13828">
    <property type="entry name" value="DUF4190"/>
    <property type="match status" value="1"/>
</dbReference>
<proteinExistence type="predicted"/>
<dbReference type="InterPro" id="IPR025241">
    <property type="entry name" value="DUF4190"/>
</dbReference>
<reference evidence="5 6" key="1">
    <citation type="submission" date="2014-01" db="EMBL/GenBank/DDBJ databases">
        <authorList>
            <person name="Zelazny A."/>
            <person name="Olivier K."/>
            <person name="Sampaio E.P."/>
            <person name="Holland S.M."/>
            <person name="Tallon L.J."/>
            <person name="Sadzewicz L.K."/>
            <person name="Sengamalay N."/>
            <person name="Fraser C.M."/>
            <person name="Hine E."/>
            <person name="Shefchek K.A."/>
            <person name="Das S.P."/>
            <person name="Shallom S.J."/>
            <person name="Agrawal S."/>
            <person name="Tettelin H."/>
        </authorList>
    </citation>
    <scope>NUCLEOTIDE SEQUENCE [LARGE SCALE GENOMIC DNA]</scope>
    <source>
        <strain evidence="5 6">MAB_030201_1075</strain>
    </source>
</reference>
<evidence type="ECO:0000313" key="6">
    <source>
        <dbReference type="Proteomes" id="UP000019854"/>
    </source>
</evidence>
<evidence type="ECO:0000259" key="3">
    <source>
        <dbReference type="Pfam" id="PF13828"/>
    </source>
</evidence>
<dbReference type="AlphaFoldDB" id="A0A829PUJ6"/>
<feature type="domain" description="DUF4190" evidence="3">
    <location>
        <begin position="104"/>
        <end position="159"/>
    </location>
</feature>
<keyword evidence="2" id="KW-0472">Membrane</keyword>
<dbReference type="InterPro" id="IPR026004">
    <property type="entry name" value="Septum_form"/>
</dbReference>
<comment type="caution">
    <text evidence="5">The sequence shown here is derived from an EMBL/GenBank/DDBJ whole genome shotgun (WGS) entry which is preliminary data.</text>
</comment>
<evidence type="ECO:0000313" key="5">
    <source>
        <dbReference type="EMBL" id="ETZ90887.1"/>
    </source>
</evidence>
<dbReference type="EMBL" id="JAOX01000001">
    <property type="protein sequence ID" value="ETZ90887.1"/>
    <property type="molecule type" value="Genomic_DNA"/>
</dbReference>
<feature type="compositionally biased region" description="Low complexity" evidence="1">
    <location>
        <begin position="36"/>
        <end position="55"/>
    </location>
</feature>
<feature type="transmembrane region" description="Helical" evidence="2">
    <location>
        <begin position="103"/>
        <end position="129"/>
    </location>
</feature>
<organism evidence="5 6">
    <name type="scientific">Mycobacteroides abscessus MAB_030201_1075</name>
    <dbReference type="NCBI Taxonomy" id="1335410"/>
    <lineage>
        <taxon>Bacteria</taxon>
        <taxon>Bacillati</taxon>
        <taxon>Actinomycetota</taxon>
        <taxon>Actinomycetes</taxon>
        <taxon>Mycobacteriales</taxon>
        <taxon>Mycobacteriaceae</taxon>
        <taxon>Mycobacteroides</taxon>
        <taxon>Mycobacteroides abscessus</taxon>
    </lineage>
</organism>
<feature type="compositionally biased region" description="Pro residues" evidence="1">
    <location>
        <begin position="56"/>
        <end position="73"/>
    </location>
</feature>
<evidence type="ECO:0000259" key="4">
    <source>
        <dbReference type="Pfam" id="PF13845"/>
    </source>
</evidence>
<dbReference type="Pfam" id="PF13845">
    <property type="entry name" value="Septum_form"/>
    <property type="match status" value="1"/>
</dbReference>
<sequence length="297" mass="30644">MLKSLHDATACRASATGSRATGVSAVPDADELRVPAGRAAAGRVSTRPPAAGPGAEPYPPYPQANPAGYPPPPGYPPPASPYGAYPAAGAYPPVESARGTNGFAIASLILGIVPICAGIFGVVFGFISLNQIKRTGQNGRGMAIAGIVLGFIWMIVLAVVVAVGAGNSAKRDESGHVTQSGDMDVTKLRVGDCVADLGEKSYYTTTKAIPCAQPHKAEVYAVLPLSGSSLPSQSVLDEKGNEECGAELESYAPSAFDDDSVQITYLYPTKRSWAQGDRAIACVATFDTQRTASIKGK</sequence>